<dbReference type="PANTHER" id="PTHR10003">
    <property type="entry name" value="SUPEROXIDE DISMUTASE CU-ZN -RELATED"/>
    <property type="match status" value="1"/>
</dbReference>
<gene>
    <name evidence="3" type="ORF">HMPREF9473_02085</name>
</gene>
<dbReference type="HOGENOM" id="CLU_056632_8_2_9"/>
<dbReference type="Pfam" id="PF00080">
    <property type="entry name" value="Sod_Cu"/>
    <property type="match status" value="1"/>
</dbReference>
<dbReference type="InterPro" id="IPR001424">
    <property type="entry name" value="SOD_Cu_Zn_dom"/>
</dbReference>
<evidence type="ECO:0000259" key="2">
    <source>
        <dbReference type="Pfam" id="PF00080"/>
    </source>
</evidence>
<keyword evidence="4" id="KW-1185">Reference proteome</keyword>
<dbReference type="PATRIC" id="fig|742737.3.peg.2108"/>
<evidence type="ECO:0000256" key="1">
    <source>
        <dbReference type="ARBA" id="ARBA00010457"/>
    </source>
</evidence>
<dbReference type="GO" id="GO:0006801">
    <property type="term" value="P:superoxide metabolic process"/>
    <property type="evidence" value="ECO:0007669"/>
    <property type="project" value="InterPro"/>
</dbReference>
<feature type="domain" description="Superoxide dismutase copper/zinc binding" evidence="2">
    <location>
        <begin position="35"/>
        <end position="162"/>
    </location>
</feature>
<organism evidence="3 4">
    <name type="scientific">Hungatella hathewayi WAL-18680</name>
    <dbReference type="NCBI Taxonomy" id="742737"/>
    <lineage>
        <taxon>Bacteria</taxon>
        <taxon>Bacillati</taxon>
        <taxon>Bacillota</taxon>
        <taxon>Clostridia</taxon>
        <taxon>Lachnospirales</taxon>
        <taxon>Lachnospiraceae</taxon>
        <taxon>Hungatella</taxon>
    </lineage>
</organism>
<dbReference type="RefSeq" id="WP_006780065.1">
    <property type="nucleotide sequence ID" value="NZ_CP040506.1"/>
</dbReference>
<dbReference type="OrthoDB" id="9792957at2"/>
<comment type="similarity">
    <text evidence="1">Belongs to the Cu-Zn superoxide dismutase family.</text>
</comment>
<dbReference type="GO" id="GO:0005507">
    <property type="term" value="F:copper ion binding"/>
    <property type="evidence" value="ECO:0007669"/>
    <property type="project" value="InterPro"/>
</dbReference>
<dbReference type="Proteomes" id="UP000005384">
    <property type="component" value="Unassembled WGS sequence"/>
</dbReference>
<dbReference type="AlphaFoldDB" id="G5IF08"/>
<dbReference type="SUPFAM" id="SSF49329">
    <property type="entry name" value="Cu,Zn superoxide dismutase-like"/>
    <property type="match status" value="1"/>
</dbReference>
<protein>
    <submittedName>
        <fullName evidence="3">Copper/zinc superoxide dismutase</fullName>
    </submittedName>
</protein>
<sequence>MAEKRELSEVLGILSTSAPESYAIIKGSQEYPQIQGIVRFYSIWDGTLVAADIYGLPQGSGACSGKVFGFHVHEGDRCLGNASDPFAQTKGHYNPGNCEHPEHAGDMPPLFGNDGFAMMMFYTDRFFPETVVGRTVVIHSMPDDFKTQPSGDSGMKIACGEIKENKM</sequence>
<evidence type="ECO:0000313" key="4">
    <source>
        <dbReference type="Proteomes" id="UP000005384"/>
    </source>
</evidence>
<accession>G5IF08</accession>
<proteinExistence type="inferred from homology"/>
<comment type="caution">
    <text evidence="3">The sequence shown here is derived from an EMBL/GenBank/DDBJ whole genome shotgun (WGS) entry which is preliminary data.</text>
</comment>
<dbReference type="Gene3D" id="2.60.40.200">
    <property type="entry name" value="Superoxide dismutase, copper/zinc binding domain"/>
    <property type="match status" value="1"/>
</dbReference>
<name>G5IF08_9FIRM</name>
<reference evidence="3 4" key="1">
    <citation type="submission" date="2011-08" db="EMBL/GenBank/DDBJ databases">
        <title>The Genome Sequence of Clostridium hathewayi WAL-18680.</title>
        <authorList>
            <consortium name="The Broad Institute Genome Sequencing Platform"/>
            <person name="Earl A."/>
            <person name="Ward D."/>
            <person name="Feldgarden M."/>
            <person name="Gevers D."/>
            <person name="Finegold S.M."/>
            <person name="Summanen P.H."/>
            <person name="Molitoris D.R."/>
            <person name="Song M."/>
            <person name="Daigneault M."/>
            <person name="Allen-Vercoe E."/>
            <person name="Young S.K."/>
            <person name="Zeng Q."/>
            <person name="Gargeya S."/>
            <person name="Fitzgerald M."/>
            <person name="Haas B."/>
            <person name="Abouelleil A."/>
            <person name="Alvarado L."/>
            <person name="Arachchi H.M."/>
            <person name="Berlin A."/>
            <person name="Brown A."/>
            <person name="Chapman S.B."/>
            <person name="Chen Z."/>
            <person name="Dunbar C."/>
            <person name="Freedman E."/>
            <person name="Gearin G."/>
            <person name="Gellesch M."/>
            <person name="Goldberg J."/>
            <person name="Griggs A."/>
            <person name="Gujja S."/>
            <person name="Heiman D."/>
            <person name="Howarth C."/>
            <person name="Larson L."/>
            <person name="Lui A."/>
            <person name="MacDonald P.J.P."/>
            <person name="Montmayeur A."/>
            <person name="Murphy C."/>
            <person name="Neiman D."/>
            <person name="Pearson M."/>
            <person name="Priest M."/>
            <person name="Roberts A."/>
            <person name="Saif S."/>
            <person name="Shea T."/>
            <person name="Shenoy N."/>
            <person name="Sisk P."/>
            <person name="Stolte C."/>
            <person name="Sykes S."/>
            <person name="Wortman J."/>
            <person name="Nusbaum C."/>
            <person name="Birren B."/>
        </authorList>
    </citation>
    <scope>NUCLEOTIDE SEQUENCE [LARGE SCALE GENOMIC DNA]</scope>
    <source>
        <strain evidence="3 4">WAL-18680</strain>
    </source>
</reference>
<evidence type="ECO:0000313" key="3">
    <source>
        <dbReference type="EMBL" id="EHI59937.1"/>
    </source>
</evidence>
<dbReference type="InterPro" id="IPR036423">
    <property type="entry name" value="SOD-like_Cu/Zn_dom_sf"/>
</dbReference>
<dbReference type="EMBL" id="ADLN01000041">
    <property type="protein sequence ID" value="EHI59937.1"/>
    <property type="molecule type" value="Genomic_DNA"/>
</dbReference>
<dbReference type="InterPro" id="IPR024134">
    <property type="entry name" value="SOD_Cu/Zn_/chaperone"/>
</dbReference>